<dbReference type="EnsemblProtists" id="HpaT813096">
    <property type="protein sequence ID" value="HpaP813096"/>
    <property type="gene ID" value="HpaG813096"/>
</dbReference>
<sequence>MPTANQMLHHRHSSLLRQTAGDLDVLKERRREGLEQGDVMGAVILEHELLPQHELLLSCRTHGLESEEGREVVVLGVRELVHRVSSRIRTWLHSQLE</sequence>
<dbReference type="HOGENOM" id="CLU_2351133_0_0_1"/>
<evidence type="ECO:0000313" key="2">
    <source>
        <dbReference type="Proteomes" id="UP000011713"/>
    </source>
</evidence>
<name>M4C1Y2_HYAAE</name>
<accession>M4C1Y2</accession>
<reference evidence="1" key="2">
    <citation type="submission" date="2015-06" db="UniProtKB">
        <authorList>
            <consortium name="EnsemblProtists"/>
        </authorList>
    </citation>
    <scope>IDENTIFICATION</scope>
    <source>
        <strain evidence="1">Emoy2</strain>
    </source>
</reference>
<dbReference type="Proteomes" id="UP000011713">
    <property type="component" value="Unassembled WGS sequence"/>
</dbReference>
<dbReference type="VEuPathDB" id="FungiDB:HpaG813096"/>
<keyword evidence="2" id="KW-1185">Reference proteome</keyword>
<reference evidence="2" key="1">
    <citation type="journal article" date="2010" name="Science">
        <title>Signatures of adaptation to obligate biotrophy in the Hyaloperonospora arabidopsidis genome.</title>
        <authorList>
            <person name="Baxter L."/>
            <person name="Tripathy S."/>
            <person name="Ishaque N."/>
            <person name="Boot N."/>
            <person name="Cabral A."/>
            <person name="Kemen E."/>
            <person name="Thines M."/>
            <person name="Ah-Fong A."/>
            <person name="Anderson R."/>
            <person name="Badejoko W."/>
            <person name="Bittner-Eddy P."/>
            <person name="Boore J.L."/>
            <person name="Chibucos M.C."/>
            <person name="Coates M."/>
            <person name="Dehal P."/>
            <person name="Delehaunty K."/>
            <person name="Dong S."/>
            <person name="Downton P."/>
            <person name="Dumas B."/>
            <person name="Fabro G."/>
            <person name="Fronick C."/>
            <person name="Fuerstenberg S.I."/>
            <person name="Fulton L."/>
            <person name="Gaulin E."/>
            <person name="Govers F."/>
            <person name="Hughes L."/>
            <person name="Humphray S."/>
            <person name="Jiang R.H."/>
            <person name="Judelson H."/>
            <person name="Kamoun S."/>
            <person name="Kyung K."/>
            <person name="Meijer H."/>
            <person name="Minx P."/>
            <person name="Morris P."/>
            <person name="Nelson J."/>
            <person name="Phuntumart V."/>
            <person name="Qutob D."/>
            <person name="Rehmany A."/>
            <person name="Rougon-Cardoso A."/>
            <person name="Ryden P."/>
            <person name="Torto-Alalibo T."/>
            <person name="Studholme D."/>
            <person name="Wang Y."/>
            <person name="Win J."/>
            <person name="Wood J."/>
            <person name="Clifton S.W."/>
            <person name="Rogers J."/>
            <person name="Van den Ackerveken G."/>
            <person name="Jones J.D."/>
            <person name="McDowell J.M."/>
            <person name="Beynon J."/>
            <person name="Tyler B.M."/>
        </authorList>
    </citation>
    <scope>NUCLEOTIDE SEQUENCE [LARGE SCALE GENOMIC DNA]</scope>
    <source>
        <strain evidence="2">Emoy2</strain>
    </source>
</reference>
<protein>
    <submittedName>
        <fullName evidence="1">Uncharacterized protein</fullName>
    </submittedName>
</protein>
<proteinExistence type="predicted"/>
<dbReference type="InParanoid" id="M4C1Y2"/>
<dbReference type="EMBL" id="JH598109">
    <property type="status" value="NOT_ANNOTATED_CDS"/>
    <property type="molecule type" value="Genomic_DNA"/>
</dbReference>
<evidence type="ECO:0000313" key="1">
    <source>
        <dbReference type="EnsemblProtists" id="HpaP813096"/>
    </source>
</evidence>
<dbReference type="AlphaFoldDB" id="M4C1Y2"/>
<organism evidence="1 2">
    <name type="scientific">Hyaloperonospora arabidopsidis (strain Emoy2)</name>
    <name type="common">Downy mildew agent</name>
    <name type="synonym">Peronospora arabidopsidis</name>
    <dbReference type="NCBI Taxonomy" id="559515"/>
    <lineage>
        <taxon>Eukaryota</taxon>
        <taxon>Sar</taxon>
        <taxon>Stramenopiles</taxon>
        <taxon>Oomycota</taxon>
        <taxon>Peronosporomycetes</taxon>
        <taxon>Peronosporales</taxon>
        <taxon>Peronosporaceae</taxon>
        <taxon>Hyaloperonospora</taxon>
    </lineage>
</organism>